<dbReference type="PROSITE" id="PS51257">
    <property type="entry name" value="PROKAR_LIPOPROTEIN"/>
    <property type="match status" value="1"/>
</dbReference>
<dbReference type="Proteomes" id="UP001366166">
    <property type="component" value="Chromosome"/>
</dbReference>
<protein>
    <recommendedName>
        <fullName evidence="4">Glycosyltransferase RgtA/B/C/D-like domain-containing protein</fullName>
    </recommendedName>
</protein>
<feature type="transmembrane region" description="Helical" evidence="1">
    <location>
        <begin position="176"/>
        <end position="194"/>
    </location>
</feature>
<evidence type="ECO:0000313" key="2">
    <source>
        <dbReference type="EMBL" id="BEQ16113.1"/>
    </source>
</evidence>
<feature type="transmembrane region" description="Helical" evidence="1">
    <location>
        <begin position="113"/>
        <end position="134"/>
    </location>
</feature>
<dbReference type="AlphaFoldDB" id="A0AAU9EG10"/>
<feature type="transmembrane region" description="Helical" evidence="1">
    <location>
        <begin position="248"/>
        <end position="270"/>
    </location>
</feature>
<evidence type="ECO:0008006" key="4">
    <source>
        <dbReference type="Google" id="ProtNLM"/>
    </source>
</evidence>
<name>A0AAU9EG10_9BACT</name>
<gene>
    <name evidence="2" type="ORF">FAK_31790</name>
</gene>
<keyword evidence="3" id="KW-1185">Reference proteome</keyword>
<evidence type="ECO:0000256" key="1">
    <source>
        <dbReference type="SAM" id="Phobius"/>
    </source>
</evidence>
<sequence>MNEKPTLIMVFALLGCVAFPLAVYTHFYLYADGAYFFTGLFEHNNFWEGLANFPPFARSIAYFLTKTPARLAIGSGWFDINQISYIYGAFLYYVPFGCYAASAYLLYRKGMTLSAALLVLMYLILVYFTSYFIVGESHLSTGLFLLTCAVLVTCDTRKVTTLVALACLGAAAMWTYQFWVAFYPVCLVLFILGIRGSKTSLPIKTFHFLIIALYLFGFVMNARTLIFYRHPAMRNAMLTSHLLDYWPIPLIACLLFALTLFYIYLGSGIYRHPALDRWFKRAGQMASPRKAWAVAILALWAVSALAMLLLTFYDRGFLPPANHAYALRSMNLFLPLLFAATLLPARENQTAKGFKISARGISLCCVLPMLALTMQSSVLHSLGWRDYADKVYQATLHRTGYVSLDNLDLYQERQYRWSWTSPTMSIIMQVKAGEDVSCILYNPHADWQPFDPAQHARAARLVQRMGRRLLF</sequence>
<dbReference type="RefSeq" id="WP_338601481.1">
    <property type="nucleotide sequence ID" value="NZ_AP028679.1"/>
</dbReference>
<keyword evidence="1" id="KW-1133">Transmembrane helix</keyword>
<proteinExistence type="predicted"/>
<accession>A0AAU9EG10</accession>
<feature type="transmembrane region" description="Helical" evidence="1">
    <location>
        <begin position="85"/>
        <end position="106"/>
    </location>
</feature>
<dbReference type="EMBL" id="AP028679">
    <property type="protein sequence ID" value="BEQ16113.1"/>
    <property type="molecule type" value="Genomic_DNA"/>
</dbReference>
<feature type="transmembrane region" description="Helical" evidence="1">
    <location>
        <begin position="206"/>
        <end position="228"/>
    </location>
</feature>
<dbReference type="KEGG" id="dmp:FAK_31790"/>
<keyword evidence="1" id="KW-0812">Transmembrane</keyword>
<keyword evidence="1" id="KW-0472">Membrane</keyword>
<feature type="transmembrane region" description="Helical" evidence="1">
    <location>
        <begin position="7"/>
        <end position="31"/>
    </location>
</feature>
<feature type="transmembrane region" description="Helical" evidence="1">
    <location>
        <begin position="291"/>
        <end position="313"/>
    </location>
</feature>
<reference evidence="3" key="1">
    <citation type="journal article" date="2023" name="Arch. Microbiol.">
        <title>Desulfoferula mesophilus gen. nov. sp. nov., a mesophilic sulfate-reducing bacterium isolated from a brackish lake sediment.</title>
        <authorList>
            <person name="Watanabe T."/>
            <person name="Yabe T."/>
            <person name="Tsuji J.M."/>
            <person name="Fukui M."/>
        </authorList>
    </citation>
    <scope>NUCLEOTIDE SEQUENCE [LARGE SCALE GENOMIC DNA]</scope>
    <source>
        <strain evidence="3">12FAK</strain>
    </source>
</reference>
<evidence type="ECO:0000313" key="3">
    <source>
        <dbReference type="Proteomes" id="UP001366166"/>
    </source>
</evidence>
<organism evidence="2 3">
    <name type="scientific">Desulfoferula mesophila</name>
    <dbReference type="NCBI Taxonomy" id="3058419"/>
    <lineage>
        <taxon>Bacteria</taxon>
        <taxon>Pseudomonadati</taxon>
        <taxon>Thermodesulfobacteriota</taxon>
        <taxon>Desulfarculia</taxon>
        <taxon>Desulfarculales</taxon>
        <taxon>Desulfarculaceae</taxon>
        <taxon>Desulfoferula</taxon>
    </lineage>
</organism>
<feature type="transmembrane region" description="Helical" evidence="1">
    <location>
        <begin position="325"/>
        <end position="344"/>
    </location>
</feature>